<dbReference type="KEGG" id="lsa:LCA_1220"/>
<dbReference type="Pfam" id="PF01874">
    <property type="entry name" value="CitG"/>
    <property type="match status" value="1"/>
</dbReference>
<reference evidence="7" key="1">
    <citation type="journal article" date="2005" name="Nat. Biotechnol.">
        <title>The complete genome sequence of the meat-borne lactic acid bacterium Lactobacillus sakei 23K.</title>
        <authorList>
            <person name="Chaillou S."/>
            <person name="Champomier-Verges M.-C."/>
            <person name="Cornet M."/>
            <person name="Crutz-Le Coq A.-M."/>
            <person name="Dudez A.-M."/>
            <person name="Martin V."/>
            <person name="Beaufils S."/>
            <person name="Darbon-Rongere E."/>
            <person name="Bossy R."/>
            <person name="Loux V."/>
            <person name="Zagorec M."/>
        </authorList>
    </citation>
    <scope>NUCLEOTIDE SEQUENCE [LARGE SCALE GENOMIC DNA]</scope>
    <source>
        <strain evidence="7">23K</strain>
    </source>
</reference>
<evidence type="ECO:0000256" key="3">
    <source>
        <dbReference type="ARBA" id="ARBA00022741"/>
    </source>
</evidence>
<evidence type="ECO:0000256" key="1">
    <source>
        <dbReference type="ARBA" id="ARBA00001210"/>
    </source>
</evidence>
<evidence type="ECO:0000256" key="4">
    <source>
        <dbReference type="ARBA" id="ARBA00022840"/>
    </source>
</evidence>
<comment type="similarity">
    <text evidence="5">Belongs to the CitG/MdcB family.</text>
</comment>
<dbReference type="PANTHER" id="PTHR30201">
    <property type="entry name" value="TRIPHOSPHORIBOSYL-DEPHOSPHO-COA SYNTHASE"/>
    <property type="match status" value="1"/>
</dbReference>
<dbReference type="Gene3D" id="1.10.4200.10">
    <property type="entry name" value="Triphosphoribosyl-dephospho-CoA protein"/>
    <property type="match status" value="1"/>
</dbReference>
<dbReference type="InterPro" id="IPR002736">
    <property type="entry name" value="CitG"/>
</dbReference>
<evidence type="ECO:0000256" key="2">
    <source>
        <dbReference type="ARBA" id="ARBA00022679"/>
    </source>
</evidence>
<evidence type="ECO:0000256" key="5">
    <source>
        <dbReference type="HAMAP-Rule" id="MF_00397"/>
    </source>
</evidence>
<keyword evidence="2 5" id="KW-0808">Transferase</keyword>
<proteinExistence type="inferred from homology"/>
<dbReference type="AlphaFoldDB" id="Q38WA9"/>
<name>Q38WA9_LATSS</name>
<organism evidence="6 7">
    <name type="scientific">Latilactobacillus sakei subsp. sakei (strain 23K)</name>
    <name type="common">Lactobacillus sakei subsp. sakei</name>
    <dbReference type="NCBI Taxonomy" id="314315"/>
    <lineage>
        <taxon>Bacteria</taxon>
        <taxon>Bacillati</taxon>
        <taxon>Bacillota</taxon>
        <taxon>Bacilli</taxon>
        <taxon>Lactobacillales</taxon>
        <taxon>Lactobacillaceae</taxon>
        <taxon>Latilactobacillus</taxon>
    </lineage>
</organism>
<dbReference type="EMBL" id="CR936503">
    <property type="protein sequence ID" value="CAI55524.1"/>
    <property type="molecule type" value="Genomic_DNA"/>
</dbReference>
<dbReference type="RefSeq" id="WP_011374917.1">
    <property type="nucleotide sequence ID" value="NC_007576.1"/>
</dbReference>
<keyword evidence="3 5" id="KW-0547">Nucleotide-binding</keyword>
<keyword evidence="4 5" id="KW-0067">ATP-binding</keyword>
<dbReference type="HAMAP" id="MF_00397">
    <property type="entry name" value="CitG"/>
    <property type="match status" value="1"/>
</dbReference>
<evidence type="ECO:0000313" key="6">
    <source>
        <dbReference type="EMBL" id="CAI55524.1"/>
    </source>
</evidence>
<dbReference type="EC" id="2.4.2.52" evidence="5"/>
<dbReference type="PANTHER" id="PTHR30201:SF2">
    <property type="entry name" value="2-(5''-TRIPHOSPHORIBOSYL)-3'-DEPHOSPHOCOENZYME-A SYNTHASE"/>
    <property type="match status" value="1"/>
</dbReference>
<sequence>MNSDLKAIAILAYQSLIAEVQLAPKPGLVDPESNGAHDDMDYPLFLKSIAALKAYLLAYIEAGYQSTSDQQLFLTLRQIGQDAEKQMLLATSQINTHKGANFSYALILGAIGRASQTLTLSELVNLNFKPVFEIVRDMTKGLVSRDFSQIASKVQLSYGEQLYVEYGFTGIRGEAEAGYPSLEYVALPTLQKYRMLPEDDRHLILMLTLMTEVQDMNLVHRGGIDGWQMVQKAATVILQETDNMLLVKRKLRQLDTELIEAHISPGGTADLLSLGIFFERLIQYSMRIKKA</sequence>
<dbReference type="GO" id="GO:0046917">
    <property type="term" value="F:triphosphoribosyl-dephospho-CoA synthase activity"/>
    <property type="evidence" value="ECO:0007669"/>
    <property type="project" value="UniProtKB-UniRule"/>
</dbReference>
<dbReference type="Proteomes" id="UP000002707">
    <property type="component" value="Chromosome"/>
</dbReference>
<dbReference type="NCBIfam" id="TIGR03125">
    <property type="entry name" value="citrate_citG"/>
    <property type="match status" value="1"/>
</dbReference>
<dbReference type="GO" id="GO:0051191">
    <property type="term" value="P:prosthetic group biosynthetic process"/>
    <property type="evidence" value="ECO:0007669"/>
    <property type="project" value="TreeGrafter"/>
</dbReference>
<dbReference type="eggNOG" id="COG1767">
    <property type="taxonomic scope" value="Bacteria"/>
</dbReference>
<accession>Q38WA9</accession>
<comment type="catalytic activity">
    <reaction evidence="1 5">
        <text>3'-dephospho-CoA + ATP = 2'-(5''-triphospho-alpha-D-ribosyl)-3'-dephospho-CoA + adenine</text>
        <dbReference type="Rhea" id="RHEA:15117"/>
        <dbReference type="ChEBI" id="CHEBI:16708"/>
        <dbReference type="ChEBI" id="CHEBI:30616"/>
        <dbReference type="ChEBI" id="CHEBI:57328"/>
        <dbReference type="ChEBI" id="CHEBI:61378"/>
        <dbReference type="EC" id="2.4.2.52"/>
    </reaction>
</comment>
<dbReference type="InterPro" id="IPR017551">
    <property type="entry name" value="TriPribosyl-deP-CoA_syn_CitG"/>
</dbReference>
<dbReference type="GO" id="GO:0005524">
    <property type="term" value="F:ATP binding"/>
    <property type="evidence" value="ECO:0007669"/>
    <property type="project" value="UniProtKB-KW"/>
</dbReference>
<dbReference type="HOGENOM" id="CLU_056179_1_0_9"/>
<keyword evidence="7" id="KW-1185">Reference proteome</keyword>
<protein>
    <recommendedName>
        <fullName evidence="5">Probable 2-(5''-triphosphoribosyl)-3'-dephosphocoenzyme-A synthase</fullName>
        <shortName evidence="5">2-(5''-triphosphoribosyl)-3'-dephospho-CoA synthase</shortName>
        <ecNumber evidence="5">2.4.2.52</ecNumber>
    </recommendedName>
</protein>
<gene>
    <name evidence="5 6" type="primary">citG</name>
    <name evidence="6" type="ordered locus">LCA_1220</name>
</gene>
<dbReference type="STRING" id="314315.LCA_1220"/>
<evidence type="ECO:0000313" key="7">
    <source>
        <dbReference type="Proteomes" id="UP000002707"/>
    </source>
</evidence>